<evidence type="ECO:0000259" key="2">
    <source>
        <dbReference type="Pfam" id="PF01494"/>
    </source>
</evidence>
<proteinExistence type="predicted"/>
<dbReference type="GO" id="GO:0019622">
    <property type="term" value="P:3-(3-hydroxy)phenylpropionate catabolic process"/>
    <property type="evidence" value="ECO:0007669"/>
    <property type="project" value="TreeGrafter"/>
</dbReference>
<dbReference type="InterPro" id="IPR002938">
    <property type="entry name" value="FAD-bd"/>
</dbReference>
<dbReference type="EMBL" id="JADZGI010000003">
    <property type="protein sequence ID" value="MBH0114404.1"/>
    <property type="molecule type" value="Genomic_DNA"/>
</dbReference>
<protein>
    <submittedName>
        <fullName evidence="3">FAD-dependent monooxygenase</fullName>
    </submittedName>
</protein>
<dbReference type="InterPro" id="IPR036188">
    <property type="entry name" value="FAD/NAD-bd_sf"/>
</dbReference>
<keyword evidence="4" id="KW-1185">Reference proteome</keyword>
<dbReference type="PRINTS" id="PR00420">
    <property type="entry name" value="RNGMNOXGNASE"/>
</dbReference>
<evidence type="ECO:0000313" key="4">
    <source>
        <dbReference type="Proteomes" id="UP000617634"/>
    </source>
</evidence>
<keyword evidence="1" id="KW-0560">Oxidoreductase</keyword>
<comment type="caution">
    <text evidence="3">The sequence shown here is derived from an EMBL/GenBank/DDBJ whole genome shotgun (WGS) entry which is preliminary data.</text>
</comment>
<dbReference type="Pfam" id="PF01494">
    <property type="entry name" value="FAD_binding_3"/>
    <property type="match status" value="1"/>
</dbReference>
<dbReference type="SUPFAM" id="SSF51905">
    <property type="entry name" value="FAD/NAD(P)-binding domain"/>
    <property type="match status" value="1"/>
</dbReference>
<evidence type="ECO:0000256" key="1">
    <source>
        <dbReference type="ARBA" id="ARBA00023002"/>
    </source>
</evidence>
<dbReference type="Proteomes" id="UP000617634">
    <property type="component" value="Unassembled WGS sequence"/>
</dbReference>
<name>A0A931HFF9_9SPHN</name>
<dbReference type="Gene3D" id="3.50.50.60">
    <property type="entry name" value="FAD/NAD(P)-binding domain"/>
    <property type="match status" value="1"/>
</dbReference>
<dbReference type="GO" id="GO:0071949">
    <property type="term" value="F:FAD binding"/>
    <property type="evidence" value="ECO:0007669"/>
    <property type="project" value="InterPro"/>
</dbReference>
<accession>A0A931HFF9</accession>
<evidence type="ECO:0000313" key="3">
    <source>
        <dbReference type="EMBL" id="MBH0114404.1"/>
    </source>
</evidence>
<dbReference type="AlphaFoldDB" id="A0A931HFF9"/>
<sequence>MKKCEVLVVGAGPVGTTCASRLAAMGLDVMIIEAEATSTHDLRATTIHASTLEMLHEIDAANPLIEIGLKAPVYQMRDRRSGEHLAFDLSELADFTQFPYRLQCEQYNMAKLLSDRLAALPNVDLRYNCRFVSAHENGGGVVATLEHNGETIEVEAQFVVGADGSRSAVRKQIGTGFDGFTYEEKFVSMSTAFPIDSVITDLAYVNYISDPEEWLVLLKVPSVWRVLVPADGNLSDEELISDANRDAVFSRIVGHGDVETTHRTIYRVHQRVAQQFVQGRMMIIGDAAHLNNPLGGFGMNSGIHDGWNLADKLWKILRKNGGPDQLALFERQRQAVTRSVIQAQTIENMESMGMSDAAVIEAKRARMRKVHEDPALRREFLLRQSLFASLEQEKEVA</sequence>
<keyword evidence="3" id="KW-0503">Monooxygenase</keyword>
<dbReference type="PANTHER" id="PTHR43476:SF3">
    <property type="entry name" value="FAD-BINDING MONOOXYGENASE"/>
    <property type="match status" value="1"/>
</dbReference>
<reference evidence="3" key="1">
    <citation type="submission" date="2020-11" db="EMBL/GenBank/DDBJ databases">
        <title>Novosphingobium aureum sp. nov., a marine bacterium isolated from sediment of a salt flat.</title>
        <authorList>
            <person name="Yoo Y."/>
            <person name="Kim J.-J."/>
        </authorList>
    </citation>
    <scope>NUCLEOTIDE SEQUENCE</scope>
    <source>
        <strain evidence="3">YJ-S2-02</strain>
    </source>
</reference>
<dbReference type="GO" id="GO:0008688">
    <property type="term" value="F:3-(3-hydroxyphenyl)propionate hydroxylase activity"/>
    <property type="evidence" value="ECO:0007669"/>
    <property type="project" value="TreeGrafter"/>
</dbReference>
<gene>
    <name evidence="3" type="ORF">I5E68_15775</name>
</gene>
<dbReference type="InterPro" id="IPR050631">
    <property type="entry name" value="PheA/TfdB_FAD_monoxygenase"/>
</dbReference>
<organism evidence="3 4">
    <name type="scientific">Novosphingobium aureum</name>
    <dbReference type="NCBI Taxonomy" id="2792964"/>
    <lineage>
        <taxon>Bacteria</taxon>
        <taxon>Pseudomonadati</taxon>
        <taxon>Pseudomonadota</taxon>
        <taxon>Alphaproteobacteria</taxon>
        <taxon>Sphingomonadales</taxon>
        <taxon>Sphingomonadaceae</taxon>
        <taxon>Novosphingobium</taxon>
    </lineage>
</organism>
<dbReference type="Gene3D" id="3.30.70.2450">
    <property type="match status" value="1"/>
</dbReference>
<dbReference type="PANTHER" id="PTHR43476">
    <property type="entry name" value="3-(3-HYDROXY-PHENYL)PROPIONATE/3-HYDROXYCINNAMIC ACID HYDROXYLASE"/>
    <property type="match status" value="1"/>
</dbReference>
<dbReference type="RefSeq" id="WP_197165773.1">
    <property type="nucleotide sequence ID" value="NZ_JADZGI010000003.1"/>
</dbReference>
<feature type="domain" description="FAD-binding" evidence="2">
    <location>
        <begin position="3"/>
        <end position="343"/>
    </location>
</feature>